<proteinExistence type="predicted"/>
<sequence>MESAIDARGGASVQRCNLPHALSVLSSTRHPAAQAGSAVICSPIAMEATIQAAAAGAAVPTTVGASGDDTSTASSQGIGGYEEIGRLKDELLNDTQYHISSLVQTLKRREEEFEAVRLQLRKTEEDYQFNYNLIKERDAALSDAAKQLQTLYSELKRRKSESAAAVKRIEDLDQEVQKLRKRLRETEEQKEQSLQRAQQTHELREEQLREDIRDRSAALEEEKKRLHDEYLKRFKSLDDTRAEVTEKFRVMATEEEEKWRRKVHGLETQLHASLSAREALQRERCDMEARLNERNQAYTLLKQEKESLQQQYQLALTDAEDQKQKFEQRLSECTVAMSQGIVTAEGVVRQQVHRASVLEVENGRLHGQVAELQERLKAVQLQLEEDARRFTDERRTAQDQYSGLTMQIEEQRRSFDESSRQHALRIRQLERDLEAECELRKEVLTRVEQLQGKCETSEREHAEQQREVERLRRELQISRQEEKFSSVRAQEVQQNANEEVLAAHREVESVRTELQLQQRRLLEVQERAQADSARLTRELHASEAARKAMEDQCSLLEKGGNHQALIESLRNNKEALEQKVLDLERTNAAIREQVSSFTMELKNDPAVKAAKEMQHRVQELEADLLSARESVEQLQCALREKDDEISRCQIEMLRMRQSDTILKERRESEAQHLQGLCRATMAPCQQFGVHISHQKHQRSGKSRADSSLRPPAFGSAESDSCSSDSNPKGRNARDRMRSAGNHSRSSRRDSSLIREVESWQKRCLQLDHNIRNLLREREHLKRELQLTRQDVDALTSEKHSLVDLNSLLKVQLREAYHTALECSHQRQRQQHQQAGNNSSNSVADGGAVPVAESSGSRQRLTVDNVLIGTTESKLATSHLERLALLEEELAAVKDHVLHRQTGRALTSRHRDASTSLTAQRTRRTQPQRERQRGHEANTVPSSRSANYCKTPVVKRGPVAVRHYGYL</sequence>
<feature type="compositionally biased region" description="Basic and acidic residues" evidence="2">
    <location>
        <begin position="926"/>
        <end position="935"/>
    </location>
</feature>
<evidence type="ECO:0000313" key="3">
    <source>
        <dbReference type="EMBL" id="CCC94326.1"/>
    </source>
</evidence>
<feature type="compositionally biased region" description="Low complexity" evidence="2">
    <location>
        <begin position="715"/>
        <end position="725"/>
    </location>
</feature>
<gene>
    <name evidence="3" type="ORF">TCIL3000_10_11050</name>
</gene>
<organism evidence="3">
    <name type="scientific">Trypanosoma congolense (strain IL3000)</name>
    <dbReference type="NCBI Taxonomy" id="1068625"/>
    <lineage>
        <taxon>Eukaryota</taxon>
        <taxon>Discoba</taxon>
        <taxon>Euglenozoa</taxon>
        <taxon>Kinetoplastea</taxon>
        <taxon>Metakinetoplastina</taxon>
        <taxon>Trypanosomatida</taxon>
        <taxon>Trypanosomatidae</taxon>
        <taxon>Trypanosoma</taxon>
        <taxon>Nannomonas</taxon>
    </lineage>
</organism>
<feature type="region of interest" description="Disordered" evidence="2">
    <location>
        <begin position="901"/>
        <end position="945"/>
    </location>
</feature>
<protein>
    <submittedName>
        <fullName evidence="3">Uncharacterized protein</fullName>
    </submittedName>
</protein>
<evidence type="ECO:0000256" key="1">
    <source>
        <dbReference type="SAM" id="Coils"/>
    </source>
</evidence>
<name>G0UY59_TRYCI</name>
<dbReference type="AlphaFoldDB" id="G0UY59"/>
<feature type="coiled-coil region" evidence="1">
    <location>
        <begin position="507"/>
        <end position="651"/>
    </location>
</feature>
<feature type="region of interest" description="Disordered" evidence="2">
    <location>
        <begin position="690"/>
        <end position="752"/>
    </location>
</feature>
<evidence type="ECO:0000256" key="2">
    <source>
        <dbReference type="SAM" id="MobiDB-lite"/>
    </source>
</evidence>
<feature type="region of interest" description="Disordered" evidence="2">
    <location>
        <begin position="183"/>
        <end position="209"/>
    </location>
</feature>
<feature type="coiled-coil region" evidence="1">
    <location>
        <begin position="362"/>
        <end position="400"/>
    </location>
</feature>
<feature type="region of interest" description="Disordered" evidence="2">
    <location>
        <begin position="823"/>
        <end position="855"/>
    </location>
</feature>
<feature type="coiled-coil region" evidence="1">
    <location>
        <begin position="756"/>
        <end position="797"/>
    </location>
</feature>
<feature type="coiled-coil region" evidence="1">
    <location>
        <begin position="291"/>
        <end position="336"/>
    </location>
</feature>
<keyword evidence="1" id="KW-0175">Coiled coil</keyword>
<feature type="coiled-coil region" evidence="1">
    <location>
        <begin position="426"/>
        <end position="481"/>
    </location>
</feature>
<dbReference type="VEuPathDB" id="TriTrypDB:TcIL3000_10_11050"/>
<feature type="compositionally biased region" description="Basic residues" evidence="2">
    <location>
        <begin position="692"/>
        <end position="701"/>
    </location>
</feature>
<accession>G0UY59</accession>
<reference evidence="3" key="1">
    <citation type="journal article" date="2012" name="Proc. Natl. Acad. Sci. U.S.A.">
        <title>Antigenic diversity is generated by distinct evolutionary mechanisms in African trypanosome species.</title>
        <authorList>
            <person name="Jackson A.P."/>
            <person name="Berry A."/>
            <person name="Aslett M."/>
            <person name="Allison H.C."/>
            <person name="Burton P."/>
            <person name="Vavrova-Anderson J."/>
            <person name="Brown R."/>
            <person name="Browne H."/>
            <person name="Corton N."/>
            <person name="Hauser H."/>
            <person name="Gamble J."/>
            <person name="Gilderthorp R."/>
            <person name="Marcello L."/>
            <person name="McQuillan J."/>
            <person name="Otto T.D."/>
            <person name="Quail M.A."/>
            <person name="Sanders M.J."/>
            <person name="van Tonder A."/>
            <person name="Ginger M.L."/>
            <person name="Field M.C."/>
            <person name="Barry J.D."/>
            <person name="Hertz-Fowler C."/>
            <person name="Berriman M."/>
        </authorList>
    </citation>
    <scope>NUCLEOTIDE SEQUENCE</scope>
    <source>
        <strain evidence="3">IL3000</strain>
    </source>
</reference>
<dbReference type="EMBL" id="HE575323">
    <property type="protein sequence ID" value="CCC94326.1"/>
    <property type="molecule type" value="Genomic_DNA"/>
</dbReference>